<evidence type="ECO:0000256" key="2">
    <source>
        <dbReference type="ARBA" id="ARBA00022649"/>
    </source>
</evidence>
<dbReference type="STRING" id="137658.SAMN05216186_11640"/>
<evidence type="ECO:0000313" key="7">
    <source>
        <dbReference type="Proteomes" id="UP000198706"/>
    </source>
</evidence>
<dbReference type="InterPro" id="IPR021309">
    <property type="entry name" value="YgaP-like_TM"/>
</dbReference>
<feature type="region of interest" description="Disordered" evidence="3">
    <location>
        <begin position="240"/>
        <end position="267"/>
    </location>
</feature>
<dbReference type="InterPro" id="IPR005031">
    <property type="entry name" value="COQ10_START"/>
</dbReference>
<sequence>MNHDHPTLVSTRHPVGGSDQPNVQGLERIASLVTGGVLLGHGLRSSGLGGWLQVLLGGLALARGTTGRCPAKRALTPTPLESELAEENRWSSAKTLSRSITIDKPRTELYRFWRDFSNLSRFMTFIERVEVLASDRAHWVARLPMGKTLEWTTRLTEDRPDELLAWMSEPDAPIRNLGWVSFRDAPQGKGTEIKAVIAYEPPAGKLGYALAQTLDLLPTMKAAQDLRRLKQLMETGEIATNSTRPATVRRPVEPSPTVFHHGSTGVH</sequence>
<dbReference type="PANTHER" id="PTHR33824:SF7">
    <property type="entry name" value="POLYKETIDE CYCLASE_DEHYDRASE AND LIPID TRANSPORT SUPERFAMILY PROTEIN"/>
    <property type="match status" value="1"/>
</dbReference>
<organism evidence="6 7">
    <name type="scientific">Pseudomonas indica</name>
    <dbReference type="NCBI Taxonomy" id="137658"/>
    <lineage>
        <taxon>Bacteria</taxon>
        <taxon>Pseudomonadati</taxon>
        <taxon>Pseudomonadota</taxon>
        <taxon>Gammaproteobacteria</taxon>
        <taxon>Pseudomonadales</taxon>
        <taxon>Pseudomonadaceae</taxon>
        <taxon>Pseudomonas</taxon>
    </lineage>
</organism>
<evidence type="ECO:0000259" key="4">
    <source>
        <dbReference type="Pfam" id="PF03364"/>
    </source>
</evidence>
<dbReference type="Gene3D" id="3.30.530.20">
    <property type="match status" value="1"/>
</dbReference>
<accession>A0A1G9I1Z4</accession>
<comment type="similarity">
    <text evidence="1">Belongs to the ribosome association toxin RatA family.</text>
</comment>
<dbReference type="Proteomes" id="UP000198706">
    <property type="component" value="Unassembled WGS sequence"/>
</dbReference>
<protein>
    <submittedName>
        <fullName evidence="6">Uncharacterized membrane protein</fullName>
    </submittedName>
</protein>
<dbReference type="Pfam" id="PF11127">
    <property type="entry name" value="YgaP-like_TM"/>
    <property type="match status" value="1"/>
</dbReference>
<dbReference type="InterPro" id="IPR047137">
    <property type="entry name" value="ORF3"/>
</dbReference>
<dbReference type="EMBL" id="FNFD01000016">
    <property type="protein sequence ID" value="SDL19258.1"/>
    <property type="molecule type" value="Genomic_DNA"/>
</dbReference>
<evidence type="ECO:0000313" key="6">
    <source>
        <dbReference type="EMBL" id="SDL19258.1"/>
    </source>
</evidence>
<dbReference type="AlphaFoldDB" id="A0A1G9I1Z4"/>
<dbReference type="InterPro" id="IPR023393">
    <property type="entry name" value="START-like_dom_sf"/>
</dbReference>
<dbReference type="SUPFAM" id="SSF55961">
    <property type="entry name" value="Bet v1-like"/>
    <property type="match status" value="1"/>
</dbReference>
<proteinExistence type="inferred from homology"/>
<keyword evidence="7" id="KW-1185">Reference proteome</keyword>
<feature type="domain" description="Inner membrane protein YgaP-like transmembrane" evidence="5">
    <location>
        <begin position="21"/>
        <end position="75"/>
    </location>
</feature>
<dbReference type="RefSeq" id="WP_084336028.1">
    <property type="nucleotide sequence ID" value="NZ_FNFD01000016.1"/>
</dbReference>
<evidence type="ECO:0000256" key="1">
    <source>
        <dbReference type="ARBA" id="ARBA00008918"/>
    </source>
</evidence>
<dbReference type="OrthoDB" id="9797595at2"/>
<dbReference type="Pfam" id="PF03364">
    <property type="entry name" value="Polyketide_cyc"/>
    <property type="match status" value="1"/>
</dbReference>
<feature type="domain" description="Coenzyme Q-binding protein COQ10 START" evidence="4">
    <location>
        <begin position="103"/>
        <end position="206"/>
    </location>
</feature>
<gene>
    <name evidence="6" type="ORF">SAMN05216186_11640</name>
</gene>
<reference evidence="6 7" key="1">
    <citation type="submission" date="2016-10" db="EMBL/GenBank/DDBJ databases">
        <authorList>
            <person name="de Groot N.N."/>
        </authorList>
    </citation>
    <scope>NUCLEOTIDE SEQUENCE [LARGE SCALE GENOMIC DNA]</scope>
    <source>
        <strain evidence="6 7">JCM 21544</strain>
    </source>
</reference>
<keyword evidence="2" id="KW-1277">Toxin-antitoxin system</keyword>
<dbReference type="CDD" id="cd07817">
    <property type="entry name" value="SRPBCC_8"/>
    <property type="match status" value="1"/>
</dbReference>
<evidence type="ECO:0000256" key="3">
    <source>
        <dbReference type="SAM" id="MobiDB-lite"/>
    </source>
</evidence>
<name>A0A1G9I1Z4_9PSED</name>
<feature type="region of interest" description="Disordered" evidence="3">
    <location>
        <begin position="1"/>
        <end position="22"/>
    </location>
</feature>
<evidence type="ECO:0000259" key="5">
    <source>
        <dbReference type="Pfam" id="PF11127"/>
    </source>
</evidence>
<dbReference type="PANTHER" id="PTHR33824">
    <property type="entry name" value="POLYKETIDE CYCLASE/DEHYDRASE AND LIPID TRANSPORT SUPERFAMILY PROTEIN"/>
    <property type="match status" value="1"/>
</dbReference>